<accession>A0A1J8QHL5</accession>
<dbReference type="SUPFAM" id="SSF50129">
    <property type="entry name" value="GroES-like"/>
    <property type="match status" value="1"/>
</dbReference>
<dbReference type="EMBL" id="LVVM01000563">
    <property type="protein sequence ID" value="OJA20397.1"/>
    <property type="molecule type" value="Genomic_DNA"/>
</dbReference>
<protein>
    <submittedName>
        <fullName evidence="1">Uncharacterized protein</fullName>
    </submittedName>
</protein>
<sequence length="85" mass="9629">MTSGRIPEWTRELVVKKCSADTKPVYHDAVLEKRPLQQLKHGEILVKISAVSFNRRDVSVIFGYALVNTRESNLGTSLVLMEQVM</sequence>
<organism evidence="1 2">
    <name type="scientific">Rhizopogon vesiculosus</name>
    <dbReference type="NCBI Taxonomy" id="180088"/>
    <lineage>
        <taxon>Eukaryota</taxon>
        <taxon>Fungi</taxon>
        <taxon>Dikarya</taxon>
        <taxon>Basidiomycota</taxon>
        <taxon>Agaricomycotina</taxon>
        <taxon>Agaricomycetes</taxon>
        <taxon>Agaricomycetidae</taxon>
        <taxon>Boletales</taxon>
        <taxon>Suillineae</taxon>
        <taxon>Rhizopogonaceae</taxon>
        <taxon>Rhizopogon</taxon>
    </lineage>
</organism>
<evidence type="ECO:0000313" key="2">
    <source>
        <dbReference type="Proteomes" id="UP000183567"/>
    </source>
</evidence>
<dbReference type="OrthoDB" id="1706066at2759"/>
<evidence type="ECO:0000313" key="1">
    <source>
        <dbReference type="EMBL" id="OJA20397.1"/>
    </source>
</evidence>
<keyword evidence="2" id="KW-1185">Reference proteome</keyword>
<reference evidence="1 2" key="1">
    <citation type="submission" date="2016-03" db="EMBL/GenBank/DDBJ databases">
        <title>Comparative genomics of the ectomycorrhizal sister species Rhizopogon vinicolor and Rhizopogon vesiculosus (Basidiomycota: Boletales) reveals a divergence of the mating type B locus.</title>
        <authorList>
            <person name="Mujic A.B."/>
            <person name="Kuo A."/>
            <person name="Tritt A."/>
            <person name="Lipzen A."/>
            <person name="Chen C."/>
            <person name="Johnson J."/>
            <person name="Sharma A."/>
            <person name="Barry K."/>
            <person name="Grigoriev I.V."/>
            <person name="Spatafora J.W."/>
        </authorList>
    </citation>
    <scope>NUCLEOTIDE SEQUENCE [LARGE SCALE GENOMIC DNA]</scope>
    <source>
        <strain evidence="1 2">AM-OR11-056</strain>
    </source>
</reference>
<comment type="caution">
    <text evidence="1">The sequence shown here is derived from an EMBL/GenBank/DDBJ whole genome shotgun (WGS) entry which is preliminary data.</text>
</comment>
<proteinExistence type="predicted"/>
<dbReference type="AlphaFoldDB" id="A0A1J8QHL5"/>
<gene>
    <name evidence="1" type="ORF">AZE42_05356</name>
</gene>
<dbReference type="STRING" id="180088.A0A1J8QHL5"/>
<dbReference type="Gene3D" id="3.90.180.10">
    <property type="entry name" value="Medium-chain alcohol dehydrogenases, catalytic domain"/>
    <property type="match status" value="1"/>
</dbReference>
<name>A0A1J8QHL5_9AGAM</name>
<dbReference type="InterPro" id="IPR011032">
    <property type="entry name" value="GroES-like_sf"/>
</dbReference>
<dbReference type="Proteomes" id="UP000183567">
    <property type="component" value="Unassembled WGS sequence"/>
</dbReference>